<dbReference type="InParanoid" id="J4H0V2"/>
<dbReference type="RefSeq" id="XP_012178277.1">
    <property type="nucleotide sequence ID" value="XM_012322887.1"/>
</dbReference>
<name>J4H0V2_9APHY</name>
<comment type="similarity">
    <text evidence="2">Belongs to the NRDE2 family.</text>
</comment>
<evidence type="ECO:0000313" key="6">
    <source>
        <dbReference type="Proteomes" id="UP000006352"/>
    </source>
</evidence>
<feature type="region of interest" description="Disordered" evidence="4">
    <location>
        <begin position="230"/>
        <end position="252"/>
    </location>
</feature>
<dbReference type="PANTHER" id="PTHR13471:SF0">
    <property type="entry name" value="NUCLEAR EXOSOME REGULATOR NRDE2"/>
    <property type="match status" value="1"/>
</dbReference>
<proteinExistence type="inferred from homology"/>
<evidence type="ECO:0000256" key="4">
    <source>
        <dbReference type="SAM" id="MobiDB-lite"/>
    </source>
</evidence>
<organism evidence="5 6">
    <name type="scientific">Fibroporia radiculosa</name>
    <dbReference type="NCBI Taxonomy" id="599839"/>
    <lineage>
        <taxon>Eukaryota</taxon>
        <taxon>Fungi</taxon>
        <taxon>Dikarya</taxon>
        <taxon>Basidiomycota</taxon>
        <taxon>Agaricomycotina</taxon>
        <taxon>Agaricomycetes</taxon>
        <taxon>Polyporales</taxon>
        <taxon>Fibroporiaceae</taxon>
        <taxon>Fibroporia</taxon>
    </lineage>
</organism>
<feature type="region of interest" description="Disordered" evidence="4">
    <location>
        <begin position="1"/>
        <end position="99"/>
    </location>
</feature>
<evidence type="ECO:0000256" key="2">
    <source>
        <dbReference type="ARBA" id="ARBA00009265"/>
    </source>
</evidence>
<dbReference type="InterPro" id="IPR013633">
    <property type="entry name" value="NRDE-2"/>
</dbReference>
<dbReference type="Pfam" id="PF08424">
    <property type="entry name" value="NRDE-2"/>
    <property type="match status" value="1"/>
</dbReference>
<dbReference type="GO" id="GO:0071013">
    <property type="term" value="C:catalytic step 2 spliceosome"/>
    <property type="evidence" value="ECO:0007669"/>
    <property type="project" value="TreeGrafter"/>
</dbReference>
<keyword evidence="6" id="KW-1185">Reference proteome</keyword>
<dbReference type="GeneID" id="24093905"/>
<evidence type="ECO:0000256" key="3">
    <source>
        <dbReference type="ARBA" id="ARBA00023242"/>
    </source>
</evidence>
<dbReference type="Gene3D" id="1.25.40.10">
    <property type="entry name" value="Tetratricopeptide repeat domain"/>
    <property type="match status" value="1"/>
</dbReference>
<accession>J4H0V2</accession>
<evidence type="ECO:0000313" key="5">
    <source>
        <dbReference type="EMBL" id="CCL98994.1"/>
    </source>
</evidence>
<dbReference type="EMBL" id="HE796909">
    <property type="protein sequence ID" value="CCL98994.1"/>
    <property type="molecule type" value="Genomic_DNA"/>
</dbReference>
<comment type="subcellular location">
    <subcellularLocation>
        <location evidence="1">Nucleus</location>
    </subcellularLocation>
</comment>
<dbReference type="HOGENOM" id="CLU_007550_0_0_1"/>
<dbReference type="PANTHER" id="PTHR13471">
    <property type="entry name" value="TETRATRICOPEPTIDE-LIKE HELICAL"/>
    <property type="match status" value="1"/>
</dbReference>
<dbReference type="InterPro" id="IPR011990">
    <property type="entry name" value="TPR-like_helical_dom_sf"/>
</dbReference>
<protein>
    <recommendedName>
        <fullName evidence="7">DUF1740-domain-containing protein</fullName>
    </recommendedName>
</protein>
<dbReference type="GO" id="GO:0031048">
    <property type="term" value="P:regulatory ncRNA-mediated heterochromatin formation"/>
    <property type="evidence" value="ECO:0007669"/>
    <property type="project" value="TreeGrafter"/>
</dbReference>
<dbReference type="OrthoDB" id="297219at2759"/>
<dbReference type="STRING" id="599839.J4H0V2"/>
<dbReference type="GO" id="GO:1902369">
    <property type="term" value="P:negative regulation of RNA catabolic process"/>
    <property type="evidence" value="ECO:0007669"/>
    <property type="project" value="TreeGrafter"/>
</dbReference>
<dbReference type="Proteomes" id="UP000006352">
    <property type="component" value="Unassembled WGS sequence"/>
</dbReference>
<feature type="compositionally biased region" description="Low complexity" evidence="4">
    <location>
        <begin position="1"/>
        <end position="17"/>
    </location>
</feature>
<evidence type="ECO:0000256" key="1">
    <source>
        <dbReference type="ARBA" id="ARBA00004123"/>
    </source>
</evidence>
<sequence length="1072" mass="120473">MSAPSFSSFPPSFSSFPDVGPGPSKQQADPKPDNLQLSKEQKRKKRDGKQDEHDRQGPSSKRKRHMKGQSRGSRESHNLSEDGDIVSIEGGMPSGSDGLLESTTSSSLFYFTDRKGDALNLQYGGLHSGSVPRYYLAARGKMILGLNPLWRVIHRGRKGVEIAAGGRRKMHALTDPSSRHLLHSAPTRMLRASREDKYQYDEAEGFLPLVSKSDQATSQLYRSIISIEGEDSDSDASTTSQGDSSDNDSDSVPMSALQVTLKELEEQLTAEPSSVASWLSLLSYTLSTVPIASKNARKARSEISLSVLSRAISAHPSNLSSKSLRLRYLKAGEEVWHENKLDAEWEDALKVGGVELWMEWLEWKIKKGTKGVETMVAAASRALFSLGEDEIGKLRVLWRTAVGLLNAGYVERAAALFQAQAELTYKLPPLMDTQPFDCQLDSLEEFWDSEVPRIGEINAQGWDKWVISTHKPNIPPPRTTVRPPSLNADPFRRWEALERWSDSVHRLPSRSVHDFADIDPYSVVLFSDIRPLLVRIASPDAKCALRFIWLSFLGLHVPGFLRTLSANPDDNMDDRWAYTHFAQSSFLESILPSDGLVASKRITADSHTGVLVGRERQYTKSFGPVKNWGFNVLGPFDAVTTHGWRMWDREDVAGVDQQIVREVFAQCRFQDDPEWDVLSLAFEASCSMKSALKISKHLLASRQDSLLLWASHAQLERLRGRLDDARKIYQTVLSASSNSGSPEAMHMWWDWAEMEWLAGGSDVAIEVLVRSTAGQGTSGVAILRAKRYLQESLAITSQETWKTRELRLKIWALLELLTASPHSALSVFDTQISKLTPQTISHESMTAASVLFLYNHSAVLRNPMPPALFRERAERAVDLYPNNTVLLGLFLEAEKGRGIWGRVRAMLSENTGTPLLKEKDIMRRMAETWVTGWGIGGWEAEQERARSGLSAAVQSERTRGSAILWRLYVEFEIKMGQLERAKRLLFRALGECPLVKGKQLYLLAFGPLRSVISGRELREWAETMAERGIRMRNGLEEMLEGWSEERRDDDRGSDAEDEIEYNARELRRLRPY</sequence>
<reference evidence="5 6" key="1">
    <citation type="journal article" date="2012" name="Appl. Environ. Microbiol.">
        <title>Short-read sequencing for genomic analysis of the brown rot fungus Fibroporia radiculosa.</title>
        <authorList>
            <person name="Tang J.D."/>
            <person name="Perkins A.D."/>
            <person name="Sonstegard T.S."/>
            <person name="Schroeder S.G."/>
            <person name="Burgess S.C."/>
            <person name="Diehl S.V."/>
        </authorList>
    </citation>
    <scope>NUCLEOTIDE SEQUENCE [LARGE SCALE GENOMIC DNA]</scope>
    <source>
        <strain evidence="5 6">TFFH 294</strain>
    </source>
</reference>
<gene>
    <name evidence="5" type="ORF">FIBRA_01002</name>
</gene>
<dbReference type="FunCoup" id="J4H0V2">
    <property type="interactions" value="249"/>
</dbReference>
<keyword evidence="3" id="KW-0539">Nucleus</keyword>
<evidence type="ECO:0008006" key="7">
    <source>
        <dbReference type="Google" id="ProtNLM"/>
    </source>
</evidence>
<dbReference type="AlphaFoldDB" id="J4H0V2"/>
<dbReference type="SUPFAM" id="SSF48452">
    <property type="entry name" value="TPR-like"/>
    <property type="match status" value="1"/>
</dbReference>